<comment type="caution">
    <text evidence="1">The sequence shown here is derived from an EMBL/GenBank/DDBJ whole genome shotgun (WGS) entry which is preliminary data.</text>
</comment>
<dbReference type="Proteomes" id="UP000020218">
    <property type="component" value="Unassembled WGS sequence"/>
</dbReference>
<keyword evidence="2" id="KW-1185">Reference proteome</keyword>
<accession>A0A011NT50</accession>
<dbReference type="AlphaFoldDB" id="A0A011NT50"/>
<dbReference type="EMBL" id="JFAX01000008">
    <property type="protein sequence ID" value="EXI67710.1"/>
    <property type="molecule type" value="Genomic_DNA"/>
</dbReference>
<proteinExistence type="predicted"/>
<organism evidence="1 2">
    <name type="scientific">Candidatus Accumulibacter adjunctus</name>
    <dbReference type="NCBI Taxonomy" id="1454001"/>
    <lineage>
        <taxon>Bacteria</taxon>
        <taxon>Pseudomonadati</taxon>
        <taxon>Pseudomonadota</taxon>
        <taxon>Betaproteobacteria</taxon>
        <taxon>Candidatus Accumulibacter</taxon>
    </lineage>
</organism>
<dbReference type="PATRIC" id="fig|1454001.3.peg.1678"/>
<protein>
    <submittedName>
        <fullName evidence="1">Uncharacterized protein</fullName>
    </submittedName>
</protein>
<gene>
    <name evidence="1" type="ORF">AW08_01651</name>
</gene>
<evidence type="ECO:0000313" key="1">
    <source>
        <dbReference type="EMBL" id="EXI67710.1"/>
    </source>
</evidence>
<reference evidence="1" key="1">
    <citation type="submission" date="2014-02" db="EMBL/GenBank/DDBJ databases">
        <title>Expanding our view of genomic diversity in Candidatus Accumulibacter clades.</title>
        <authorList>
            <person name="Skennerton C.T."/>
            <person name="Barr J.J."/>
            <person name="Slater F.R."/>
            <person name="Bond P.L."/>
            <person name="Tyson G.W."/>
        </authorList>
    </citation>
    <scope>NUCLEOTIDE SEQUENCE [LARGE SCALE GENOMIC DNA]</scope>
</reference>
<name>A0A011NT50_9PROT</name>
<sequence length="143" mass="15676">MKPPPHSDHHPHAFREIPLLSGTVLGLWADPFIELATSGDWRVACAFSRPIAVTDFLVIVSWTGATWSDTSVRLGRETSLQLSSDDQQMFQEWLADEQTIAWFAELQQVAESAVTALQATAVTALTLAIQNPATVYVDNDVPA</sequence>
<evidence type="ECO:0000313" key="2">
    <source>
        <dbReference type="Proteomes" id="UP000020218"/>
    </source>
</evidence>